<sequence>MKKLVSVLLIFIIVAGSIYFYLPSYLSVSSNEEPLEITVPKGASLNYVAELLYEEGIIKSKLWFKYRSKTEGVDRNIKPGTYVFHPNISFEEMFTLLQRGTEDAPVIVTIPEGFTLYQIANRIETAGLGTSEEFVEATVAYFEKKGYTFDTSELFFEMEGYLYPDTYYFSEKQTILEIVSILAKTMEDVFTEEYKRKAEEMNLSPHEVLTIASLIEREAYNDKEKATIAGVIYNRLQKSMLLQIDATVIYGIGKGQEHITRVLYTHLEDPSPFNTYKVQGLPPGPIAAPSKASIVAALYPEEHSYLYYVLGEDGHVFSKTYNEHLNNVDKYRQMVNQN</sequence>
<accession>A0A239ENU5</accession>
<dbReference type="CDD" id="cd08010">
    <property type="entry name" value="MltG_like"/>
    <property type="match status" value="1"/>
</dbReference>
<keyword evidence="4 7" id="KW-0472">Membrane</keyword>
<dbReference type="Gene3D" id="3.30.160.60">
    <property type="entry name" value="Classic Zinc Finger"/>
    <property type="match status" value="1"/>
</dbReference>
<evidence type="ECO:0000256" key="5">
    <source>
        <dbReference type="ARBA" id="ARBA00023239"/>
    </source>
</evidence>
<protein>
    <recommendedName>
        <fullName evidence="7">Endolytic murein transglycosylase</fullName>
        <ecNumber evidence="7">4.2.2.29</ecNumber>
    </recommendedName>
    <alternativeName>
        <fullName evidence="7">Peptidoglycan lytic transglycosylase</fullName>
    </alternativeName>
    <alternativeName>
        <fullName evidence="7">Peptidoglycan polymerization terminase</fullName>
    </alternativeName>
</protein>
<dbReference type="GO" id="GO:0071555">
    <property type="term" value="P:cell wall organization"/>
    <property type="evidence" value="ECO:0007669"/>
    <property type="project" value="UniProtKB-KW"/>
</dbReference>
<dbReference type="NCBIfam" id="TIGR00247">
    <property type="entry name" value="endolytic transglycosylase MltG"/>
    <property type="match status" value="1"/>
</dbReference>
<evidence type="ECO:0000256" key="4">
    <source>
        <dbReference type="ARBA" id="ARBA00023136"/>
    </source>
</evidence>
<keyword evidence="6 7" id="KW-0961">Cell wall biogenesis/degradation</keyword>
<reference evidence="9" key="1">
    <citation type="submission" date="2017-06" db="EMBL/GenBank/DDBJ databases">
        <authorList>
            <person name="Varghese N."/>
            <person name="Submissions S."/>
        </authorList>
    </citation>
    <scope>NUCLEOTIDE SEQUENCE [LARGE SCALE GENOMIC DNA]</scope>
    <source>
        <strain evidence="9">SCA</strain>
    </source>
</reference>
<evidence type="ECO:0000313" key="8">
    <source>
        <dbReference type="EMBL" id="SNS46420.1"/>
    </source>
</evidence>
<dbReference type="OrthoDB" id="9814591at2"/>
<keyword evidence="5 7" id="KW-0456">Lyase</keyword>
<evidence type="ECO:0000256" key="3">
    <source>
        <dbReference type="ARBA" id="ARBA00022989"/>
    </source>
</evidence>
<comment type="function">
    <text evidence="7">Functions as a peptidoglycan terminase that cleaves nascent peptidoglycan strands endolytically to terminate their elongation.</text>
</comment>
<dbReference type="Proteomes" id="UP000198304">
    <property type="component" value="Unassembled WGS sequence"/>
</dbReference>
<dbReference type="GO" id="GO:0005886">
    <property type="term" value="C:plasma membrane"/>
    <property type="evidence" value="ECO:0007669"/>
    <property type="project" value="UniProtKB-UniRule"/>
</dbReference>
<dbReference type="AlphaFoldDB" id="A0A239ENU5"/>
<dbReference type="HAMAP" id="MF_02065">
    <property type="entry name" value="MltG"/>
    <property type="match status" value="1"/>
</dbReference>
<proteinExistence type="inferred from homology"/>
<evidence type="ECO:0000256" key="2">
    <source>
        <dbReference type="ARBA" id="ARBA00022692"/>
    </source>
</evidence>
<feature type="site" description="Important for catalytic activity" evidence="7">
    <location>
        <position position="218"/>
    </location>
</feature>
<dbReference type="Gene3D" id="3.30.1490.480">
    <property type="entry name" value="Endolytic murein transglycosylase"/>
    <property type="match status" value="2"/>
</dbReference>
<dbReference type="PANTHER" id="PTHR30518:SF2">
    <property type="entry name" value="ENDOLYTIC MUREIN TRANSGLYCOSYLASE"/>
    <property type="match status" value="1"/>
</dbReference>
<dbReference type="RefSeq" id="WP_089283177.1">
    <property type="nucleotide sequence ID" value="NZ_FZOJ01000010.1"/>
</dbReference>
<organism evidence="8 9">
    <name type="scientific">Anaerovirgula multivorans</name>
    <dbReference type="NCBI Taxonomy" id="312168"/>
    <lineage>
        <taxon>Bacteria</taxon>
        <taxon>Bacillati</taxon>
        <taxon>Bacillota</taxon>
        <taxon>Clostridia</taxon>
        <taxon>Peptostreptococcales</taxon>
        <taxon>Natronincolaceae</taxon>
        <taxon>Anaerovirgula</taxon>
    </lineage>
</organism>
<evidence type="ECO:0000256" key="6">
    <source>
        <dbReference type="ARBA" id="ARBA00023316"/>
    </source>
</evidence>
<comment type="similarity">
    <text evidence="7">Belongs to the transglycosylase MltG family.</text>
</comment>
<dbReference type="EMBL" id="FZOJ01000010">
    <property type="protein sequence ID" value="SNS46420.1"/>
    <property type="molecule type" value="Genomic_DNA"/>
</dbReference>
<keyword evidence="2 7" id="KW-0812">Transmembrane</keyword>
<dbReference type="InterPro" id="IPR003770">
    <property type="entry name" value="MLTG-like"/>
</dbReference>
<dbReference type="Pfam" id="PF02618">
    <property type="entry name" value="YceG"/>
    <property type="match status" value="1"/>
</dbReference>
<keyword evidence="9" id="KW-1185">Reference proteome</keyword>
<dbReference type="GO" id="GO:0008932">
    <property type="term" value="F:lytic endotransglycosylase activity"/>
    <property type="evidence" value="ECO:0007669"/>
    <property type="project" value="UniProtKB-UniRule"/>
</dbReference>
<gene>
    <name evidence="7" type="primary">mltG</name>
    <name evidence="8" type="ORF">SAMN05446037_1010142</name>
</gene>
<evidence type="ECO:0000313" key="9">
    <source>
        <dbReference type="Proteomes" id="UP000198304"/>
    </source>
</evidence>
<evidence type="ECO:0000256" key="7">
    <source>
        <dbReference type="HAMAP-Rule" id="MF_02065"/>
    </source>
</evidence>
<dbReference type="GO" id="GO:0009252">
    <property type="term" value="P:peptidoglycan biosynthetic process"/>
    <property type="evidence" value="ECO:0007669"/>
    <property type="project" value="UniProtKB-UniRule"/>
</dbReference>
<keyword evidence="3 7" id="KW-1133">Transmembrane helix</keyword>
<comment type="catalytic activity">
    <reaction evidence="7">
        <text>a peptidoglycan chain = a peptidoglycan chain with N-acetyl-1,6-anhydromuramyl-[peptide] at the reducing end + a peptidoglycan chain with N-acetylglucosamine at the non-reducing end.</text>
        <dbReference type="EC" id="4.2.2.29"/>
    </reaction>
</comment>
<dbReference type="PANTHER" id="PTHR30518">
    <property type="entry name" value="ENDOLYTIC MUREIN TRANSGLYCOSYLASE"/>
    <property type="match status" value="1"/>
</dbReference>
<evidence type="ECO:0000256" key="1">
    <source>
        <dbReference type="ARBA" id="ARBA00022475"/>
    </source>
</evidence>
<dbReference type="EC" id="4.2.2.29" evidence="7"/>
<keyword evidence="1 7" id="KW-1003">Cell membrane</keyword>
<name>A0A239ENU5_9FIRM</name>